<dbReference type="InterPro" id="IPR036926">
    <property type="entry name" value="Thymidate_synth/dCMP_Mease_sf"/>
</dbReference>
<gene>
    <name evidence="2" type="ORF">H4W34_004490</name>
</gene>
<organism evidence="2 3">
    <name type="scientific">Actinomadura algeriensis</name>
    <dbReference type="NCBI Taxonomy" id="1679523"/>
    <lineage>
        <taxon>Bacteria</taxon>
        <taxon>Bacillati</taxon>
        <taxon>Actinomycetota</taxon>
        <taxon>Actinomycetes</taxon>
        <taxon>Streptosporangiales</taxon>
        <taxon>Thermomonosporaceae</taxon>
        <taxon>Actinomadura</taxon>
    </lineage>
</organism>
<accession>A0ABR9JVT3</accession>
<keyword evidence="3" id="KW-1185">Reference proteome</keyword>
<proteinExistence type="predicted"/>
<feature type="compositionally biased region" description="Basic and acidic residues" evidence="1">
    <location>
        <begin position="66"/>
        <end position="81"/>
    </location>
</feature>
<evidence type="ECO:0000313" key="2">
    <source>
        <dbReference type="EMBL" id="MBE1534657.1"/>
    </source>
</evidence>
<dbReference type="EC" id="2.1.1.45" evidence="2"/>
<dbReference type="EMBL" id="JADBDZ010000001">
    <property type="protein sequence ID" value="MBE1534657.1"/>
    <property type="molecule type" value="Genomic_DNA"/>
</dbReference>
<dbReference type="GO" id="GO:0032259">
    <property type="term" value="P:methylation"/>
    <property type="evidence" value="ECO:0007669"/>
    <property type="project" value="UniProtKB-KW"/>
</dbReference>
<dbReference type="GO" id="GO:0004799">
    <property type="term" value="F:thymidylate synthase activity"/>
    <property type="evidence" value="ECO:0007669"/>
    <property type="project" value="UniProtKB-EC"/>
</dbReference>
<feature type="region of interest" description="Disordered" evidence="1">
    <location>
        <begin position="66"/>
        <end position="98"/>
    </location>
</feature>
<dbReference type="SUPFAM" id="SSF55831">
    <property type="entry name" value="Thymidylate synthase/dCMP hydroxymethylase"/>
    <property type="match status" value="1"/>
</dbReference>
<name>A0ABR9JVT3_9ACTN</name>
<evidence type="ECO:0000313" key="3">
    <source>
        <dbReference type="Proteomes" id="UP000627838"/>
    </source>
</evidence>
<dbReference type="Proteomes" id="UP000627838">
    <property type="component" value="Unassembled WGS sequence"/>
</dbReference>
<sequence length="214" mass="23125">MSSGHGTPAADVRRFETCGRAWIGVLRHVWSAGEAGLADRGPTIEGPPLLFEIASLSWEDPILREHGDRSRPAHRAEERSRPGAPPAGPSGGPRPDADQIRWVTDLLRARPWTTSAWISLAVPGEPADGPPVPAALAFRIHGYRLIMTAMLRAQNVHRAYLAYIPLHEVQVGVAERLGLPSGPIRVFVDVPHLRVADADRVATILASQPEPNAA</sequence>
<dbReference type="RefSeq" id="WP_225961286.1">
    <property type="nucleotide sequence ID" value="NZ_JADBDZ010000001.1"/>
</dbReference>
<evidence type="ECO:0000256" key="1">
    <source>
        <dbReference type="SAM" id="MobiDB-lite"/>
    </source>
</evidence>
<protein>
    <submittedName>
        <fullName evidence="2">Thymidylate synthase</fullName>
        <ecNumber evidence="2">2.1.1.45</ecNumber>
    </submittedName>
</protein>
<comment type="caution">
    <text evidence="2">The sequence shown here is derived from an EMBL/GenBank/DDBJ whole genome shotgun (WGS) entry which is preliminary data.</text>
</comment>
<keyword evidence="2" id="KW-0489">Methyltransferase</keyword>
<keyword evidence="2" id="KW-0808">Transferase</keyword>
<reference evidence="2 3" key="1">
    <citation type="submission" date="2020-10" db="EMBL/GenBank/DDBJ databases">
        <title>Sequencing the genomes of 1000 actinobacteria strains.</title>
        <authorList>
            <person name="Klenk H.-P."/>
        </authorList>
    </citation>
    <scope>NUCLEOTIDE SEQUENCE [LARGE SCALE GENOMIC DNA]</scope>
    <source>
        <strain evidence="2 3">DSM 46744</strain>
    </source>
</reference>